<dbReference type="InterPro" id="IPR046357">
    <property type="entry name" value="PPIase_dom_sf"/>
</dbReference>
<dbReference type="EMBL" id="FNUK01000011">
    <property type="protein sequence ID" value="SEF79633.1"/>
    <property type="molecule type" value="Genomic_DNA"/>
</dbReference>
<proteinExistence type="predicted"/>
<evidence type="ECO:0000256" key="1">
    <source>
        <dbReference type="ARBA" id="ARBA00000971"/>
    </source>
</evidence>
<dbReference type="AlphaFoldDB" id="A0A1H5UX94"/>
<dbReference type="Gene3D" id="1.10.4030.10">
    <property type="entry name" value="Porin chaperone SurA, peptide-binding domain"/>
    <property type="match status" value="1"/>
</dbReference>
<evidence type="ECO:0000256" key="6">
    <source>
        <dbReference type="PROSITE-ProRule" id="PRU00278"/>
    </source>
</evidence>
<feature type="chain" id="PRO_5038489629" description="peptidylprolyl isomerase" evidence="7">
    <location>
        <begin position="22"/>
        <end position="331"/>
    </location>
</feature>
<name>A0A1H5UX94_9CLOT</name>
<feature type="domain" description="PpiC" evidence="8">
    <location>
        <begin position="190"/>
        <end position="282"/>
    </location>
</feature>
<dbReference type="InterPro" id="IPR050245">
    <property type="entry name" value="PrsA_foldase"/>
</dbReference>
<sequence>MRFKKLSLVLSFMFLLNIFSGCELISKTEEGEKKTVVAKVNGEKITKGEFQKLFEARLAQYEMMYGQDFAQKKENEELIKNLKEDTLDEMINERIILQKAKEFNIQPDEKDINENLDKMYKQAVSQAGGEDKFKKTLETFKLTVDDYKKYMTNKIIIEKVYDKIVKDVSVSDDELLKYYNEHMYDYTEKPNKMNVSHILVQTEDEAKKVLEELKKGAKFEDLAKKYSIDPGSKDKGGNLGDIYYNDDRYDKTFLTNAIALPVGKISPIIKTQFGYHIIRVNKKEEYKLKPFKEVKNQIREIVLEQKKTSKLNETFQKWKEESNIKKYTDRL</sequence>
<evidence type="ECO:0000259" key="8">
    <source>
        <dbReference type="PROSITE" id="PS50198"/>
    </source>
</evidence>
<keyword evidence="3 7" id="KW-0732">Signal</keyword>
<evidence type="ECO:0000313" key="9">
    <source>
        <dbReference type="EMBL" id="SEF79633.1"/>
    </source>
</evidence>
<dbReference type="PANTHER" id="PTHR47245">
    <property type="entry name" value="PEPTIDYLPROLYL ISOMERASE"/>
    <property type="match status" value="1"/>
</dbReference>
<evidence type="ECO:0000256" key="3">
    <source>
        <dbReference type="ARBA" id="ARBA00022729"/>
    </source>
</evidence>
<dbReference type="NCBIfam" id="NF000809">
    <property type="entry name" value="PRK00059.1"/>
    <property type="match status" value="1"/>
</dbReference>
<dbReference type="Pfam" id="PF13624">
    <property type="entry name" value="SurA_N_3"/>
    <property type="match status" value="1"/>
</dbReference>
<comment type="catalytic activity">
    <reaction evidence="1">
        <text>[protein]-peptidylproline (omega=180) = [protein]-peptidylproline (omega=0)</text>
        <dbReference type="Rhea" id="RHEA:16237"/>
        <dbReference type="Rhea" id="RHEA-COMP:10747"/>
        <dbReference type="Rhea" id="RHEA-COMP:10748"/>
        <dbReference type="ChEBI" id="CHEBI:83833"/>
        <dbReference type="ChEBI" id="CHEBI:83834"/>
        <dbReference type="EC" id="5.2.1.8"/>
    </reaction>
</comment>
<dbReference type="SUPFAM" id="SSF109998">
    <property type="entry name" value="Triger factor/SurA peptide-binding domain-like"/>
    <property type="match status" value="1"/>
</dbReference>
<dbReference type="SUPFAM" id="SSF54534">
    <property type="entry name" value="FKBP-like"/>
    <property type="match status" value="1"/>
</dbReference>
<dbReference type="InterPro" id="IPR023058">
    <property type="entry name" value="PPIase_PpiC_CS"/>
</dbReference>
<keyword evidence="10" id="KW-1185">Reference proteome</keyword>
<evidence type="ECO:0000256" key="7">
    <source>
        <dbReference type="SAM" id="SignalP"/>
    </source>
</evidence>
<dbReference type="PROSITE" id="PS50198">
    <property type="entry name" value="PPIC_PPIASE_2"/>
    <property type="match status" value="1"/>
</dbReference>
<dbReference type="EC" id="5.2.1.8" evidence="2"/>
<evidence type="ECO:0000313" key="10">
    <source>
        <dbReference type="Proteomes" id="UP000242850"/>
    </source>
</evidence>
<keyword evidence="5 6" id="KW-0413">Isomerase</keyword>
<dbReference type="Proteomes" id="UP000242850">
    <property type="component" value="Unassembled WGS sequence"/>
</dbReference>
<accession>A0A1H5UX94</accession>
<dbReference type="PROSITE" id="PS01096">
    <property type="entry name" value="PPIC_PPIASE_1"/>
    <property type="match status" value="1"/>
</dbReference>
<dbReference type="Pfam" id="PF13145">
    <property type="entry name" value="Rotamase_2"/>
    <property type="match status" value="1"/>
</dbReference>
<reference evidence="10" key="1">
    <citation type="submission" date="2016-10" db="EMBL/GenBank/DDBJ databases">
        <authorList>
            <person name="Varghese N."/>
            <person name="Submissions S."/>
        </authorList>
    </citation>
    <scope>NUCLEOTIDE SEQUENCE [LARGE SCALE GENOMIC DNA]</scope>
    <source>
        <strain evidence="10">DSM 5463</strain>
    </source>
</reference>
<dbReference type="InterPro" id="IPR000297">
    <property type="entry name" value="PPIase_PpiC"/>
</dbReference>
<gene>
    <name evidence="9" type="ORF">SAMN05660865_01049</name>
</gene>
<dbReference type="PROSITE" id="PS51257">
    <property type="entry name" value="PROKAR_LIPOPROTEIN"/>
    <property type="match status" value="1"/>
</dbReference>
<organism evidence="9 10">
    <name type="scientific">Caloramator fervidus</name>
    <dbReference type="NCBI Taxonomy" id="29344"/>
    <lineage>
        <taxon>Bacteria</taxon>
        <taxon>Bacillati</taxon>
        <taxon>Bacillota</taxon>
        <taxon>Clostridia</taxon>
        <taxon>Eubacteriales</taxon>
        <taxon>Clostridiaceae</taxon>
        <taxon>Caloramator</taxon>
    </lineage>
</organism>
<dbReference type="OrthoDB" id="14196at2"/>
<protein>
    <recommendedName>
        <fullName evidence="2">peptidylprolyl isomerase</fullName>
        <ecNumber evidence="2">5.2.1.8</ecNumber>
    </recommendedName>
</protein>
<evidence type="ECO:0000256" key="2">
    <source>
        <dbReference type="ARBA" id="ARBA00013194"/>
    </source>
</evidence>
<keyword evidence="4 6" id="KW-0697">Rotamase</keyword>
<dbReference type="Gene3D" id="3.10.50.40">
    <property type="match status" value="1"/>
</dbReference>
<dbReference type="RefSeq" id="WP_103896022.1">
    <property type="nucleotide sequence ID" value="NZ_FNUK01000011.1"/>
</dbReference>
<evidence type="ECO:0000256" key="4">
    <source>
        <dbReference type="ARBA" id="ARBA00023110"/>
    </source>
</evidence>
<evidence type="ECO:0000256" key="5">
    <source>
        <dbReference type="ARBA" id="ARBA00023235"/>
    </source>
</evidence>
<feature type="signal peptide" evidence="7">
    <location>
        <begin position="1"/>
        <end position="21"/>
    </location>
</feature>
<dbReference type="PANTHER" id="PTHR47245:SF1">
    <property type="entry name" value="FOLDASE PROTEIN PRSA"/>
    <property type="match status" value="1"/>
</dbReference>
<dbReference type="InterPro" id="IPR027304">
    <property type="entry name" value="Trigger_fact/SurA_dom_sf"/>
</dbReference>
<dbReference type="GO" id="GO:0003755">
    <property type="term" value="F:peptidyl-prolyl cis-trans isomerase activity"/>
    <property type="evidence" value="ECO:0007669"/>
    <property type="project" value="UniProtKB-KW"/>
</dbReference>